<name>Q3SHH5_THIDA</name>
<gene>
    <name evidence="1" type="ordered locus">Tbd_1958</name>
</gene>
<dbReference type="NCBIfam" id="TIGR02595">
    <property type="entry name" value="PEP_CTERM"/>
    <property type="match status" value="1"/>
</dbReference>
<dbReference type="EMBL" id="CP000116">
    <property type="protein sequence ID" value="AAZ97911.1"/>
    <property type="molecule type" value="Genomic_DNA"/>
</dbReference>
<dbReference type="KEGG" id="tbd:Tbd_1958"/>
<evidence type="ECO:0008006" key="3">
    <source>
        <dbReference type="Google" id="ProtNLM"/>
    </source>
</evidence>
<proteinExistence type="predicted"/>
<accession>Q3SHH5</accession>
<sequence length="304" mass="32935">MNKFIEILGGGVLALSSVCAHAEISYFPDAVFDSESGLYWRLFETLEQGEAAGFSWASVDQTADLFLHYAPPDANGTLPGYDPDWGGILSYTTSGDGMSYSFTWESSYDYDNYLPPLLSDPLGYSISYGTPGPHSPMTDALLAQVSGDNQEAVTVLLRDVTQADQYGWIAGEVEGIIDPPSQSIDDCPCPFYDERTAAITMVDYYNDDGSLNIAGYLMVSSVPEPTPPALFLAGIAGIALRRKLTQVCAPRLGRGKGCGHARHACRTAGFRLGNARADLEVRLDASRSETRLSGSEWSRTSRSY</sequence>
<keyword evidence="2" id="KW-1185">Reference proteome</keyword>
<dbReference type="InterPro" id="IPR013424">
    <property type="entry name" value="Ice-binding_C"/>
</dbReference>
<evidence type="ECO:0000313" key="1">
    <source>
        <dbReference type="EMBL" id="AAZ97911.1"/>
    </source>
</evidence>
<reference evidence="1 2" key="1">
    <citation type="journal article" date="2006" name="J. Bacteriol.">
        <title>The genome sequence of the obligately chemolithoautotrophic, facultatively anaerobic bacterium Thiobacillus denitrificans.</title>
        <authorList>
            <person name="Beller H.R."/>
            <person name="Chain P.S."/>
            <person name="Letain T.E."/>
            <person name="Chakicherla A."/>
            <person name="Larimer F.W."/>
            <person name="Richardson P.M."/>
            <person name="Coleman M.A."/>
            <person name="Wood A.P."/>
            <person name="Kelly D.P."/>
        </authorList>
    </citation>
    <scope>NUCLEOTIDE SEQUENCE [LARGE SCALE GENOMIC DNA]</scope>
    <source>
        <strain evidence="1 2">ATCC 25259</strain>
    </source>
</reference>
<dbReference type="Proteomes" id="UP000008291">
    <property type="component" value="Chromosome"/>
</dbReference>
<dbReference type="AlphaFoldDB" id="Q3SHH5"/>
<protein>
    <recommendedName>
        <fullName evidence="3">PEP-CTERM protein-sorting domain-containing protein</fullName>
    </recommendedName>
</protein>
<organism evidence="1 2">
    <name type="scientific">Thiobacillus denitrificans (strain ATCC 25259 / T1)</name>
    <dbReference type="NCBI Taxonomy" id="292415"/>
    <lineage>
        <taxon>Bacteria</taxon>
        <taxon>Pseudomonadati</taxon>
        <taxon>Pseudomonadota</taxon>
        <taxon>Betaproteobacteria</taxon>
        <taxon>Nitrosomonadales</taxon>
        <taxon>Thiobacillaceae</taxon>
        <taxon>Thiobacillus</taxon>
    </lineage>
</organism>
<dbReference type="HOGENOM" id="CLU_915090_0_0_4"/>
<dbReference type="RefSeq" id="WP_011312470.1">
    <property type="nucleotide sequence ID" value="NC_007404.1"/>
</dbReference>
<evidence type="ECO:0000313" key="2">
    <source>
        <dbReference type="Proteomes" id="UP000008291"/>
    </source>
</evidence>